<evidence type="ECO:0000256" key="1">
    <source>
        <dbReference type="ARBA" id="ARBA00009009"/>
    </source>
</evidence>
<name>A0A9N9ZKN2_9HYPO</name>
<reference evidence="4" key="1">
    <citation type="submission" date="2021-10" db="EMBL/GenBank/DDBJ databases">
        <authorList>
            <person name="Piombo E."/>
        </authorList>
    </citation>
    <scope>NUCLEOTIDE SEQUENCE</scope>
</reference>
<sequence length="364" mass="41173">MDLIDQAIEKSLGQDGLPLPRITLGAVNRDGTLHYAKCFGGLPGKSTDDVHWIASATKFITSIAVMQCVEKGLLNLDADISTILPEWKDPVILTGFNEKNEPQFRQSKRPITLRYNEVNGNPPMVVQTVRESFPTFLVFEPGEQWLYSPGLEWAGLMVEIVAGVKLGEYMRKNIFEPVSAHDVTFHLEEREDLRARKVKLWERDDDQLKEVTDFWWPDPVIDDMGGGGIYTNVYDLLKIYLGVLQGKLLQPETLEVMFKPHLESRKNLDAPEKYDLNTRNAIYNAVPNHVPSDYGLGGLINTVEVPGRRSQYSLTWSGMPNCYWWVDIKKGVAGVFLSQLVPSGDQKAIELLTEFEKAVYTILE</sequence>
<keyword evidence="5" id="KW-1185">Reference proteome</keyword>
<dbReference type="InterPro" id="IPR001466">
    <property type="entry name" value="Beta-lactam-related"/>
</dbReference>
<dbReference type="Gene3D" id="3.40.710.10">
    <property type="entry name" value="DD-peptidase/beta-lactamase superfamily"/>
    <property type="match status" value="1"/>
</dbReference>
<protein>
    <recommendedName>
        <fullName evidence="3">Beta-lactamase-related domain-containing protein</fullName>
    </recommendedName>
</protein>
<dbReference type="SUPFAM" id="SSF56601">
    <property type="entry name" value="beta-lactamase/transpeptidase-like"/>
    <property type="match status" value="1"/>
</dbReference>
<accession>A0A9N9ZKN2</accession>
<evidence type="ECO:0000313" key="4">
    <source>
        <dbReference type="EMBL" id="CAH0057028.1"/>
    </source>
</evidence>
<organism evidence="4 5">
    <name type="scientific">Clonostachys solani</name>
    <dbReference type="NCBI Taxonomy" id="160281"/>
    <lineage>
        <taxon>Eukaryota</taxon>
        <taxon>Fungi</taxon>
        <taxon>Dikarya</taxon>
        <taxon>Ascomycota</taxon>
        <taxon>Pezizomycotina</taxon>
        <taxon>Sordariomycetes</taxon>
        <taxon>Hypocreomycetidae</taxon>
        <taxon>Hypocreales</taxon>
        <taxon>Bionectriaceae</taxon>
        <taxon>Clonostachys</taxon>
    </lineage>
</organism>
<dbReference type="OrthoDB" id="428260at2759"/>
<dbReference type="PANTHER" id="PTHR43283">
    <property type="entry name" value="BETA-LACTAMASE-RELATED"/>
    <property type="match status" value="1"/>
</dbReference>
<evidence type="ECO:0000259" key="3">
    <source>
        <dbReference type="Pfam" id="PF00144"/>
    </source>
</evidence>
<dbReference type="AlphaFoldDB" id="A0A9N9ZKN2"/>
<evidence type="ECO:0000313" key="5">
    <source>
        <dbReference type="Proteomes" id="UP000775872"/>
    </source>
</evidence>
<comment type="similarity">
    <text evidence="1">Belongs to the class-A beta-lactamase family.</text>
</comment>
<dbReference type="EMBL" id="CABFOC020000071">
    <property type="protein sequence ID" value="CAH0057028.1"/>
    <property type="molecule type" value="Genomic_DNA"/>
</dbReference>
<dbReference type="Proteomes" id="UP000775872">
    <property type="component" value="Unassembled WGS sequence"/>
</dbReference>
<proteinExistence type="inferred from homology"/>
<gene>
    <name evidence="4" type="ORF">CSOL1703_00018291</name>
</gene>
<keyword evidence="2" id="KW-0378">Hydrolase</keyword>
<dbReference type="GO" id="GO:0016787">
    <property type="term" value="F:hydrolase activity"/>
    <property type="evidence" value="ECO:0007669"/>
    <property type="project" value="UniProtKB-KW"/>
</dbReference>
<evidence type="ECO:0000256" key="2">
    <source>
        <dbReference type="ARBA" id="ARBA00022801"/>
    </source>
</evidence>
<dbReference type="InterPro" id="IPR012338">
    <property type="entry name" value="Beta-lactam/transpept-like"/>
</dbReference>
<dbReference type="PANTHER" id="PTHR43283:SF17">
    <property type="entry name" value="(LOVD), PUTATIVE (AFU_ORTHOLOGUE AFUA_5G00920)-RELATED"/>
    <property type="match status" value="1"/>
</dbReference>
<comment type="caution">
    <text evidence="4">The sequence shown here is derived from an EMBL/GenBank/DDBJ whole genome shotgun (WGS) entry which is preliminary data.</text>
</comment>
<dbReference type="Pfam" id="PF00144">
    <property type="entry name" value="Beta-lactamase"/>
    <property type="match status" value="1"/>
</dbReference>
<dbReference type="InterPro" id="IPR050789">
    <property type="entry name" value="Diverse_Enzym_Activities"/>
</dbReference>
<feature type="domain" description="Beta-lactamase-related" evidence="3">
    <location>
        <begin position="26"/>
        <end position="344"/>
    </location>
</feature>